<keyword evidence="3" id="KW-0536">Nodulation</keyword>
<name>A0ABS5G7W0_9BRAD</name>
<organism evidence="9 10">
    <name type="scientific">Bradyrhizobium denitrificans</name>
    <dbReference type="NCBI Taxonomy" id="2734912"/>
    <lineage>
        <taxon>Bacteria</taxon>
        <taxon>Pseudomonadati</taxon>
        <taxon>Pseudomonadota</taxon>
        <taxon>Alphaproteobacteria</taxon>
        <taxon>Hyphomicrobiales</taxon>
        <taxon>Nitrobacteraceae</taxon>
        <taxon>Bradyrhizobium</taxon>
    </lineage>
</organism>
<dbReference type="GO" id="GO:0005524">
    <property type="term" value="F:ATP binding"/>
    <property type="evidence" value="ECO:0007669"/>
    <property type="project" value="UniProtKB-KW"/>
</dbReference>
<dbReference type="InterPro" id="IPR003593">
    <property type="entry name" value="AAA+_ATPase"/>
</dbReference>
<gene>
    <name evidence="9" type="ORF">JQ619_16685</name>
</gene>
<dbReference type="EMBL" id="JAFCLK010000014">
    <property type="protein sequence ID" value="MBR1137405.1"/>
    <property type="molecule type" value="Genomic_DNA"/>
</dbReference>
<dbReference type="NCBIfam" id="TIGR03864">
    <property type="entry name" value="PQQ_ABC_ATP"/>
    <property type="match status" value="1"/>
</dbReference>
<protein>
    <submittedName>
        <fullName evidence="9">ATP-binding cassette domain-containing protein</fullName>
    </submittedName>
</protein>
<reference evidence="10" key="1">
    <citation type="journal article" date="2021" name="ISME J.">
        <title>Evolutionary origin and ecological implication of a unique nif island in free-living Bradyrhizobium lineages.</title>
        <authorList>
            <person name="Tao J."/>
        </authorList>
    </citation>
    <scope>NUCLEOTIDE SEQUENCE [LARGE SCALE GENOMIC DNA]</scope>
    <source>
        <strain evidence="10">SZCCT0094</strain>
    </source>
</reference>
<proteinExistence type="inferred from homology"/>
<dbReference type="SUPFAM" id="SSF52540">
    <property type="entry name" value="P-loop containing nucleoside triphosphate hydrolases"/>
    <property type="match status" value="1"/>
</dbReference>
<evidence type="ECO:0000256" key="6">
    <source>
        <dbReference type="ARBA" id="ARBA00024722"/>
    </source>
</evidence>
<evidence type="ECO:0000256" key="7">
    <source>
        <dbReference type="SAM" id="MobiDB-lite"/>
    </source>
</evidence>
<evidence type="ECO:0000256" key="1">
    <source>
        <dbReference type="ARBA" id="ARBA00005417"/>
    </source>
</evidence>
<evidence type="ECO:0000313" key="9">
    <source>
        <dbReference type="EMBL" id="MBR1137405.1"/>
    </source>
</evidence>
<keyword evidence="2" id="KW-0813">Transport</keyword>
<dbReference type="InterPro" id="IPR027417">
    <property type="entry name" value="P-loop_NTPase"/>
</dbReference>
<keyword evidence="10" id="KW-1185">Reference proteome</keyword>
<evidence type="ECO:0000256" key="2">
    <source>
        <dbReference type="ARBA" id="ARBA00022448"/>
    </source>
</evidence>
<feature type="domain" description="ABC transporter" evidence="8">
    <location>
        <begin position="25"/>
        <end position="255"/>
    </location>
</feature>
<dbReference type="InterPro" id="IPR003439">
    <property type="entry name" value="ABC_transporter-like_ATP-bd"/>
</dbReference>
<comment type="caution">
    <text evidence="9">The sequence shown here is derived from an EMBL/GenBank/DDBJ whole genome shotgun (WGS) entry which is preliminary data.</text>
</comment>
<dbReference type="PROSITE" id="PS00211">
    <property type="entry name" value="ABC_TRANSPORTER_1"/>
    <property type="match status" value="1"/>
</dbReference>
<dbReference type="Gene3D" id="3.40.50.300">
    <property type="entry name" value="P-loop containing nucleotide triphosphate hydrolases"/>
    <property type="match status" value="1"/>
</dbReference>
<sequence>MTLNAPALDSTTSAPQPTSNQVPALSVAGVSHSYGARKALNDVSFAVRPASFTALLGLNGAGKSTLFSLITRLFAVQTGHIGIFGHDIGRTPGEALRLLGVVFQPRTLDLDLSLTQNLLYHAALHGIARREARARSAELLARIGLADRAGNKVRDLSGGQMRRLEIARALLHRPRLLLLDEATVGLDVKARADIVGHVRQLVTEQGIGVLWATHLFDEIAATDDLVVLHQGRVLARGPVPQVIAEAGAADVNAAFARLTTQASPSSVNPVSVNPARSADA</sequence>
<dbReference type="SMART" id="SM00382">
    <property type="entry name" value="AAA"/>
    <property type="match status" value="1"/>
</dbReference>
<evidence type="ECO:0000259" key="8">
    <source>
        <dbReference type="PROSITE" id="PS50893"/>
    </source>
</evidence>
<dbReference type="InterPro" id="IPR050763">
    <property type="entry name" value="ABC_transporter_ATP-binding"/>
</dbReference>
<keyword evidence="5 9" id="KW-0067">ATP-binding</keyword>
<dbReference type="PROSITE" id="PS50893">
    <property type="entry name" value="ABC_TRANSPORTER_2"/>
    <property type="match status" value="1"/>
</dbReference>
<evidence type="ECO:0000256" key="3">
    <source>
        <dbReference type="ARBA" id="ARBA00022458"/>
    </source>
</evidence>
<evidence type="ECO:0000313" key="10">
    <source>
        <dbReference type="Proteomes" id="UP001314635"/>
    </source>
</evidence>
<evidence type="ECO:0000256" key="5">
    <source>
        <dbReference type="ARBA" id="ARBA00022840"/>
    </source>
</evidence>
<keyword evidence="4" id="KW-0547">Nucleotide-binding</keyword>
<accession>A0ABS5G7W0</accession>
<dbReference type="Pfam" id="PF00005">
    <property type="entry name" value="ABC_tran"/>
    <property type="match status" value="1"/>
</dbReference>
<dbReference type="PANTHER" id="PTHR42711:SF5">
    <property type="entry name" value="ABC TRANSPORTER ATP-BINDING PROTEIN NATA"/>
    <property type="match status" value="1"/>
</dbReference>
<feature type="region of interest" description="Disordered" evidence="7">
    <location>
        <begin position="1"/>
        <end position="22"/>
    </location>
</feature>
<dbReference type="InterPro" id="IPR022467">
    <property type="entry name" value="ABC_transprt_ATP-bd_su_PQQ"/>
</dbReference>
<evidence type="ECO:0000256" key="4">
    <source>
        <dbReference type="ARBA" id="ARBA00022741"/>
    </source>
</evidence>
<comment type="function">
    <text evidence="6">Involved in beta-(1--&gt;2)glucan export. Transmembrane domains (TMD) form a pore in the inner membrane and the ATP-binding domain (NBD) is responsible for energy generation.</text>
</comment>
<comment type="similarity">
    <text evidence="1">Belongs to the ABC transporter superfamily.</text>
</comment>
<dbReference type="Proteomes" id="UP001314635">
    <property type="component" value="Unassembled WGS sequence"/>
</dbReference>
<dbReference type="InterPro" id="IPR017871">
    <property type="entry name" value="ABC_transporter-like_CS"/>
</dbReference>
<dbReference type="PANTHER" id="PTHR42711">
    <property type="entry name" value="ABC TRANSPORTER ATP-BINDING PROTEIN"/>
    <property type="match status" value="1"/>
</dbReference>